<sequence>MLEIKPNSIRVGEAVAQQTRRCYYDDLRVKEFARVVREEGDEIRHSGVAIFAPKMMVLYMRGDSFVRFKSTLRICGVGRYEAQSEGCENSAASNMLCGLKTQPHVLAADSSTNILEKEDGPSHERRFICSVQIDTKEGPYARLGDMKACEALRNCLPDMLRDPTTFSACLREDPTTKRWLQQLIHNVSGGSRVAALQAGAGLDHMLANQTREIKFQTGFVGIGFQQCINPYSNSTSGKRGKFFVFVQKPVVTSVNENSARVSAKLKVRMLGSRNKGVKKRMVLMCMWTGGF</sequence>
<gene>
    <name evidence="1" type="ORF">Scep_012825</name>
</gene>
<dbReference type="PANTHER" id="PTHR12262">
    <property type="entry name" value="CCR4-NOT TRANSCRIPTION COMPLEX SUBUNIT 9"/>
    <property type="match status" value="1"/>
</dbReference>
<accession>A0AAP0P6U2</accession>
<dbReference type="EMBL" id="JBBNAG010000005">
    <property type="protein sequence ID" value="KAK9133297.1"/>
    <property type="molecule type" value="Genomic_DNA"/>
</dbReference>
<protein>
    <submittedName>
        <fullName evidence="1">Uncharacterized protein</fullName>
    </submittedName>
</protein>
<evidence type="ECO:0000313" key="1">
    <source>
        <dbReference type="EMBL" id="KAK9133297.1"/>
    </source>
</evidence>
<name>A0AAP0P6U2_9MAGN</name>
<proteinExistence type="predicted"/>
<dbReference type="GO" id="GO:0030014">
    <property type="term" value="C:CCR4-NOT complex"/>
    <property type="evidence" value="ECO:0007669"/>
    <property type="project" value="InterPro"/>
</dbReference>
<reference evidence="1 2" key="1">
    <citation type="submission" date="2024-01" db="EMBL/GenBank/DDBJ databases">
        <title>Genome assemblies of Stephania.</title>
        <authorList>
            <person name="Yang L."/>
        </authorList>
    </citation>
    <scope>NUCLEOTIDE SEQUENCE [LARGE SCALE GENOMIC DNA]</scope>
    <source>
        <strain evidence="1">JXDWG</strain>
        <tissue evidence="1">Leaf</tissue>
    </source>
</reference>
<dbReference type="GO" id="GO:0006402">
    <property type="term" value="P:mRNA catabolic process"/>
    <property type="evidence" value="ECO:0007669"/>
    <property type="project" value="InterPro"/>
</dbReference>
<dbReference type="InterPro" id="IPR011989">
    <property type="entry name" value="ARM-like"/>
</dbReference>
<dbReference type="Gene3D" id="1.25.10.10">
    <property type="entry name" value="Leucine-rich Repeat Variant"/>
    <property type="match status" value="1"/>
</dbReference>
<evidence type="ECO:0000313" key="2">
    <source>
        <dbReference type="Proteomes" id="UP001419268"/>
    </source>
</evidence>
<comment type="caution">
    <text evidence="1">The sequence shown here is derived from an EMBL/GenBank/DDBJ whole genome shotgun (WGS) entry which is preliminary data.</text>
</comment>
<dbReference type="InterPro" id="IPR007216">
    <property type="entry name" value="CNOT9"/>
</dbReference>
<dbReference type="AlphaFoldDB" id="A0AAP0P6U2"/>
<organism evidence="1 2">
    <name type="scientific">Stephania cephalantha</name>
    <dbReference type="NCBI Taxonomy" id="152367"/>
    <lineage>
        <taxon>Eukaryota</taxon>
        <taxon>Viridiplantae</taxon>
        <taxon>Streptophyta</taxon>
        <taxon>Embryophyta</taxon>
        <taxon>Tracheophyta</taxon>
        <taxon>Spermatophyta</taxon>
        <taxon>Magnoliopsida</taxon>
        <taxon>Ranunculales</taxon>
        <taxon>Menispermaceae</taxon>
        <taxon>Menispermoideae</taxon>
        <taxon>Cissampelideae</taxon>
        <taxon>Stephania</taxon>
    </lineage>
</organism>
<dbReference type="Proteomes" id="UP001419268">
    <property type="component" value="Unassembled WGS sequence"/>
</dbReference>
<keyword evidence="2" id="KW-1185">Reference proteome</keyword>